<evidence type="ECO:0000256" key="9">
    <source>
        <dbReference type="ARBA" id="ARBA00023136"/>
    </source>
</evidence>
<evidence type="ECO:0000256" key="3">
    <source>
        <dbReference type="ARBA" id="ARBA00022448"/>
    </source>
</evidence>
<evidence type="ECO:0000256" key="5">
    <source>
        <dbReference type="ARBA" id="ARBA00022519"/>
    </source>
</evidence>
<evidence type="ECO:0000313" key="13">
    <source>
        <dbReference type="EMBL" id="TCK16526.1"/>
    </source>
</evidence>
<accession>A0A4V2PGE8</accession>
<reference evidence="13 14" key="1">
    <citation type="submission" date="2019-03" db="EMBL/GenBank/DDBJ databases">
        <title>Genomic Encyclopedia of Archaeal and Bacterial Type Strains, Phase II (KMG-II): from individual species to whole genera.</title>
        <authorList>
            <person name="Goeker M."/>
        </authorList>
    </citation>
    <scope>NUCLEOTIDE SEQUENCE [LARGE SCALE GENOMIC DNA]</scope>
    <source>
        <strain evidence="13 14">DSM 27697</strain>
    </source>
</reference>
<feature type="domain" description="TonB C-terminal" evidence="12">
    <location>
        <begin position="223"/>
        <end position="320"/>
    </location>
</feature>
<dbReference type="AlphaFoldDB" id="A0A4V2PGE8"/>
<evidence type="ECO:0000256" key="1">
    <source>
        <dbReference type="ARBA" id="ARBA00004383"/>
    </source>
</evidence>
<dbReference type="PANTHER" id="PTHR33446:SF11">
    <property type="entry name" value="TONB3"/>
    <property type="match status" value="1"/>
</dbReference>
<dbReference type="GO" id="GO:0015031">
    <property type="term" value="P:protein transport"/>
    <property type="evidence" value="ECO:0007669"/>
    <property type="project" value="UniProtKB-KW"/>
</dbReference>
<organism evidence="13 14">
    <name type="scientific">Marinobacterium mangrovicola</name>
    <dbReference type="NCBI Taxonomy" id="1476959"/>
    <lineage>
        <taxon>Bacteria</taxon>
        <taxon>Pseudomonadati</taxon>
        <taxon>Pseudomonadota</taxon>
        <taxon>Gammaproteobacteria</taxon>
        <taxon>Oceanospirillales</taxon>
        <taxon>Oceanospirillaceae</taxon>
        <taxon>Marinobacterium</taxon>
    </lineage>
</organism>
<dbReference type="NCBIfam" id="TIGR01352">
    <property type="entry name" value="tonB_Cterm"/>
    <property type="match status" value="1"/>
</dbReference>
<dbReference type="Gene3D" id="3.30.1150.10">
    <property type="match status" value="1"/>
</dbReference>
<evidence type="ECO:0000256" key="4">
    <source>
        <dbReference type="ARBA" id="ARBA00022475"/>
    </source>
</evidence>
<feature type="compositionally biased region" description="Low complexity" evidence="10">
    <location>
        <begin position="101"/>
        <end position="110"/>
    </location>
</feature>
<dbReference type="InterPro" id="IPR051045">
    <property type="entry name" value="TonB-dependent_transducer"/>
</dbReference>
<protein>
    <submittedName>
        <fullName evidence="13">Protein TonB</fullName>
    </submittedName>
</protein>
<feature type="transmembrane region" description="Helical" evidence="11">
    <location>
        <begin position="21"/>
        <end position="41"/>
    </location>
</feature>
<proteinExistence type="inferred from homology"/>
<keyword evidence="3" id="KW-0813">Transport</keyword>
<dbReference type="PROSITE" id="PS52015">
    <property type="entry name" value="TONB_CTD"/>
    <property type="match status" value="1"/>
</dbReference>
<keyword evidence="8 11" id="KW-1133">Transmembrane helix</keyword>
<dbReference type="InterPro" id="IPR037682">
    <property type="entry name" value="TonB_C"/>
</dbReference>
<gene>
    <name evidence="13" type="ORF">CLV83_0077</name>
</gene>
<keyword evidence="14" id="KW-1185">Reference proteome</keyword>
<dbReference type="SUPFAM" id="SSF74653">
    <property type="entry name" value="TolA/TonB C-terminal domain"/>
    <property type="match status" value="1"/>
</dbReference>
<feature type="compositionally biased region" description="Low complexity" evidence="10">
    <location>
        <begin position="132"/>
        <end position="166"/>
    </location>
</feature>
<keyword evidence="9 11" id="KW-0472">Membrane</keyword>
<dbReference type="Proteomes" id="UP000294546">
    <property type="component" value="Unassembled WGS sequence"/>
</dbReference>
<sequence>MKLRQVLQDDNDWRHLSKERFGLLLFLAAACHGILLLMLSFDFPDPPPPPQTLDITLAQYEQEEAPEDADFIAQSNQQGSGSSEEKAVPSSPDEASFTSETPRPQSAQAAPTPPSPDPEPVKPTPPTPEPPAQQARPQSQSGETEVVTTQAETQPQAADTQEQTAASKPQPTRGTSTSLLARSLEIASLQAQLENERKAYAKRPRVLRLTAASTMSHEDARYLDNWRRKIENVGNLNYPEQARRNKIYGILRVLVEILPDGSVDRIQILESSGHAILDDAAVRIVQLAAPFQPFPVEMRKRADKLAVIRTWKFEKQAQVY</sequence>
<keyword evidence="5" id="KW-0997">Cell inner membrane</keyword>
<evidence type="ECO:0000256" key="6">
    <source>
        <dbReference type="ARBA" id="ARBA00022692"/>
    </source>
</evidence>
<evidence type="ECO:0000256" key="10">
    <source>
        <dbReference type="SAM" id="MobiDB-lite"/>
    </source>
</evidence>
<feature type="compositionally biased region" description="Acidic residues" evidence="10">
    <location>
        <begin position="61"/>
        <end position="70"/>
    </location>
</feature>
<dbReference type="OrthoDB" id="9803361at2"/>
<keyword evidence="6 11" id="KW-0812">Transmembrane</keyword>
<evidence type="ECO:0000313" key="14">
    <source>
        <dbReference type="Proteomes" id="UP000294546"/>
    </source>
</evidence>
<dbReference type="EMBL" id="SMFU01000001">
    <property type="protein sequence ID" value="TCK16526.1"/>
    <property type="molecule type" value="Genomic_DNA"/>
</dbReference>
<evidence type="ECO:0000256" key="8">
    <source>
        <dbReference type="ARBA" id="ARBA00022989"/>
    </source>
</evidence>
<evidence type="ECO:0000256" key="11">
    <source>
        <dbReference type="SAM" id="Phobius"/>
    </source>
</evidence>
<dbReference type="GO" id="GO:0098797">
    <property type="term" value="C:plasma membrane protein complex"/>
    <property type="evidence" value="ECO:0007669"/>
    <property type="project" value="TreeGrafter"/>
</dbReference>
<comment type="caution">
    <text evidence="13">The sequence shown here is derived from an EMBL/GenBank/DDBJ whole genome shotgun (WGS) entry which is preliminary data.</text>
</comment>
<feature type="compositionally biased region" description="Pro residues" evidence="10">
    <location>
        <begin position="111"/>
        <end position="131"/>
    </location>
</feature>
<dbReference type="InterPro" id="IPR006260">
    <property type="entry name" value="TonB/TolA_C"/>
</dbReference>
<evidence type="ECO:0000256" key="7">
    <source>
        <dbReference type="ARBA" id="ARBA00022927"/>
    </source>
</evidence>
<dbReference type="PANTHER" id="PTHR33446">
    <property type="entry name" value="PROTEIN TONB-RELATED"/>
    <property type="match status" value="1"/>
</dbReference>
<evidence type="ECO:0000256" key="2">
    <source>
        <dbReference type="ARBA" id="ARBA00006555"/>
    </source>
</evidence>
<comment type="similarity">
    <text evidence="2">Belongs to the TonB family.</text>
</comment>
<dbReference type="RefSeq" id="WP_132285880.1">
    <property type="nucleotide sequence ID" value="NZ_SMFU01000001.1"/>
</dbReference>
<dbReference type="GO" id="GO:0031992">
    <property type="term" value="F:energy transducer activity"/>
    <property type="evidence" value="ECO:0007669"/>
    <property type="project" value="TreeGrafter"/>
</dbReference>
<evidence type="ECO:0000259" key="12">
    <source>
        <dbReference type="PROSITE" id="PS52015"/>
    </source>
</evidence>
<dbReference type="PROSITE" id="PS51257">
    <property type="entry name" value="PROKAR_LIPOPROTEIN"/>
    <property type="match status" value="1"/>
</dbReference>
<dbReference type="Pfam" id="PF03544">
    <property type="entry name" value="TonB_C"/>
    <property type="match status" value="1"/>
</dbReference>
<comment type="subcellular location">
    <subcellularLocation>
        <location evidence="1">Cell inner membrane</location>
        <topology evidence="1">Single-pass membrane protein</topology>
        <orientation evidence="1">Periplasmic side</orientation>
    </subcellularLocation>
</comment>
<feature type="compositionally biased region" description="Polar residues" evidence="10">
    <location>
        <begin position="167"/>
        <end position="176"/>
    </location>
</feature>
<keyword evidence="7" id="KW-0653">Protein transport</keyword>
<name>A0A4V2PGE8_9GAMM</name>
<dbReference type="GO" id="GO:0055085">
    <property type="term" value="P:transmembrane transport"/>
    <property type="evidence" value="ECO:0007669"/>
    <property type="project" value="InterPro"/>
</dbReference>
<feature type="region of interest" description="Disordered" evidence="10">
    <location>
        <begin position="61"/>
        <end position="176"/>
    </location>
</feature>
<keyword evidence="4" id="KW-1003">Cell membrane</keyword>